<dbReference type="InterPro" id="IPR002818">
    <property type="entry name" value="DJ-1/PfpI"/>
</dbReference>
<dbReference type="InterPro" id="IPR029062">
    <property type="entry name" value="Class_I_gatase-like"/>
</dbReference>
<evidence type="ECO:0000313" key="3">
    <source>
        <dbReference type="EMBL" id="UXD21604.1"/>
    </source>
</evidence>
<dbReference type="PROSITE" id="PS51276">
    <property type="entry name" value="PEPTIDASE_C56_PFPI"/>
    <property type="match status" value="1"/>
</dbReference>
<dbReference type="SUPFAM" id="SSF52317">
    <property type="entry name" value="Class I glutamine amidotransferase-like"/>
    <property type="match status" value="1"/>
</dbReference>
<accession>A0A977K9P4</accession>
<name>A0A977K9P4_9CREN</name>
<evidence type="ECO:0000313" key="4">
    <source>
        <dbReference type="Proteomes" id="UP001063698"/>
    </source>
</evidence>
<dbReference type="KEGG" id="ipc:IPA_05840"/>
<dbReference type="PANTHER" id="PTHR42733">
    <property type="entry name" value="DJ-1 PROTEIN"/>
    <property type="match status" value="1"/>
</dbReference>
<dbReference type="Proteomes" id="UP001063698">
    <property type="component" value="Chromosome"/>
</dbReference>
<organism evidence="3 4">
    <name type="scientific">Ignicoccus pacificus DSM 13166</name>
    <dbReference type="NCBI Taxonomy" id="940294"/>
    <lineage>
        <taxon>Archaea</taxon>
        <taxon>Thermoproteota</taxon>
        <taxon>Thermoprotei</taxon>
        <taxon>Desulfurococcales</taxon>
        <taxon>Desulfurococcaceae</taxon>
        <taxon>Ignicoccus</taxon>
    </lineage>
</organism>
<reference evidence="3" key="1">
    <citation type="submission" date="2013-11" db="EMBL/GenBank/DDBJ databases">
        <title>Comparative genomics of Ignicoccus.</title>
        <authorList>
            <person name="Podar M."/>
        </authorList>
    </citation>
    <scope>NUCLEOTIDE SEQUENCE</scope>
    <source>
        <strain evidence="3">DSM 13166</strain>
    </source>
</reference>
<dbReference type="Gene3D" id="3.40.50.880">
    <property type="match status" value="1"/>
</dbReference>
<comment type="similarity">
    <text evidence="1">Belongs to the peptidase C56 family.</text>
</comment>
<gene>
    <name evidence="3" type="ORF">IPA_05840</name>
</gene>
<proteinExistence type="inferred from homology"/>
<protein>
    <submittedName>
        <fullName evidence="3">Peptidase C56</fullName>
    </submittedName>
</protein>
<feature type="domain" description="DJ-1/PfpI" evidence="2">
    <location>
        <begin position="1"/>
        <end position="161"/>
    </location>
</feature>
<dbReference type="InterPro" id="IPR006286">
    <property type="entry name" value="C56_PfpI-like"/>
</dbReference>
<sequence>MKAVILVGPMVDEYEVIVPYSLFKAHDFEVDIASFEKEPVVGKRGVKLELVPNKKFSELSSDDYDAVIIAGGYAPDKVRRDPNVKRFVKEMVEKGKLVLSICHGGWVLISAGVAKGRRITGSQGIWDDLRNAGAEVVDEPVVIDGNVVSVKTWREFPDLIKRMPEILKIAKG</sequence>
<dbReference type="NCBIfam" id="TIGR01382">
    <property type="entry name" value="PfpI"/>
    <property type="match status" value="1"/>
</dbReference>
<evidence type="ECO:0000259" key="2">
    <source>
        <dbReference type="Pfam" id="PF01965"/>
    </source>
</evidence>
<dbReference type="EMBL" id="CP006868">
    <property type="protein sequence ID" value="UXD21604.1"/>
    <property type="molecule type" value="Genomic_DNA"/>
</dbReference>
<dbReference type="AlphaFoldDB" id="A0A977K9P4"/>
<dbReference type="Pfam" id="PF01965">
    <property type="entry name" value="DJ-1_PfpI"/>
    <property type="match status" value="1"/>
</dbReference>
<keyword evidence="4" id="KW-1185">Reference proteome</keyword>
<evidence type="ECO:0000256" key="1">
    <source>
        <dbReference type="ARBA" id="ARBA00008542"/>
    </source>
</evidence>